<organism evidence="3 4">
    <name type="scientific">Sphingomonas lacunae</name>
    <dbReference type="NCBI Taxonomy" id="2698828"/>
    <lineage>
        <taxon>Bacteria</taxon>
        <taxon>Pseudomonadati</taxon>
        <taxon>Pseudomonadota</taxon>
        <taxon>Alphaproteobacteria</taxon>
        <taxon>Sphingomonadales</taxon>
        <taxon>Sphingomonadaceae</taxon>
        <taxon>Sphingomonas</taxon>
    </lineage>
</organism>
<proteinExistence type="predicted"/>
<sequence length="251" mass="26688">MMPIATSLRSLAVAGTTALALALAACGGGDTTTSGGDRIEPVAAPAGKSWSQVVEATPDGMRMGNPDAPLQLIEFVSPTCSHCADFSRTGSEPLKREFVDSGRVSLEIRPFMLNAIDLVLASGVNCAGPDRYFPLLENLYASQEELQAGFSSAPQDLLQQASAQPEAERFAFLAQGLKIDTFFAARGLPADQLNRCLTDVAKVNHWAESTERNSKEFEISGTPSFVLNGELLAGTADWPSLRQRLQAAGAR</sequence>
<dbReference type="EMBL" id="CP053015">
    <property type="protein sequence ID" value="QJQ31777.1"/>
    <property type="molecule type" value="Genomic_DNA"/>
</dbReference>
<dbReference type="InterPro" id="IPR012336">
    <property type="entry name" value="Thioredoxin-like_fold"/>
</dbReference>
<feature type="domain" description="Thioredoxin-like fold" evidence="2">
    <location>
        <begin position="57"/>
        <end position="245"/>
    </location>
</feature>
<dbReference type="Pfam" id="PF13462">
    <property type="entry name" value="Thioredoxin_4"/>
    <property type="match status" value="1"/>
</dbReference>
<dbReference type="Gene3D" id="3.40.30.10">
    <property type="entry name" value="Glutaredoxin"/>
    <property type="match status" value="1"/>
</dbReference>
<evidence type="ECO:0000256" key="1">
    <source>
        <dbReference type="SAM" id="SignalP"/>
    </source>
</evidence>
<evidence type="ECO:0000259" key="2">
    <source>
        <dbReference type="Pfam" id="PF13462"/>
    </source>
</evidence>
<keyword evidence="4" id="KW-1185">Reference proteome</keyword>
<protein>
    <submittedName>
        <fullName evidence="3">Thioredoxin domain-containing protein</fullName>
    </submittedName>
</protein>
<dbReference type="CDD" id="cd02972">
    <property type="entry name" value="DsbA_family"/>
    <property type="match status" value="1"/>
</dbReference>
<name>A0A6M4ARV2_9SPHN</name>
<dbReference type="InterPro" id="IPR036249">
    <property type="entry name" value="Thioredoxin-like_sf"/>
</dbReference>
<dbReference type="KEGG" id="slan:GV829_04395"/>
<keyword evidence="1" id="KW-0732">Signal</keyword>
<dbReference type="RefSeq" id="WP_169944197.1">
    <property type="nucleotide sequence ID" value="NZ_CP053015.1"/>
</dbReference>
<feature type="chain" id="PRO_5026667559" evidence="1">
    <location>
        <begin position="25"/>
        <end position="251"/>
    </location>
</feature>
<dbReference type="AlphaFoldDB" id="A0A6M4ARV2"/>
<dbReference type="SUPFAM" id="SSF52833">
    <property type="entry name" value="Thioredoxin-like"/>
    <property type="match status" value="1"/>
</dbReference>
<dbReference type="Gene3D" id="1.10.40.110">
    <property type="match status" value="1"/>
</dbReference>
<evidence type="ECO:0000313" key="3">
    <source>
        <dbReference type="EMBL" id="QJQ31777.1"/>
    </source>
</evidence>
<accession>A0A6M4ARV2</accession>
<feature type="signal peptide" evidence="1">
    <location>
        <begin position="1"/>
        <end position="24"/>
    </location>
</feature>
<dbReference type="Proteomes" id="UP000503018">
    <property type="component" value="Chromosome"/>
</dbReference>
<reference evidence="3 4" key="1">
    <citation type="submission" date="2020-01" db="EMBL/GenBank/DDBJ databases">
        <title>Sphingomonas sp. strain CSW-10.</title>
        <authorList>
            <person name="Chen W.-M."/>
        </authorList>
    </citation>
    <scope>NUCLEOTIDE SEQUENCE [LARGE SCALE GENOMIC DNA]</scope>
    <source>
        <strain evidence="3 4">CSW-10</strain>
    </source>
</reference>
<evidence type="ECO:0000313" key="4">
    <source>
        <dbReference type="Proteomes" id="UP000503018"/>
    </source>
</evidence>
<gene>
    <name evidence="3" type="ORF">GV829_04395</name>
</gene>